<evidence type="ECO:0008006" key="4">
    <source>
        <dbReference type="Google" id="ProtNLM"/>
    </source>
</evidence>
<feature type="region of interest" description="Disordered" evidence="1">
    <location>
        <begin position="30"/>
        <end position="68"/>
    </location>
</feature>
<evidence type="ECO:0000313" key="3">
    <source>
        <dbReference type="Proteomes" id="UP001159363"/>
    </source>
</evidence>
<comment type="caution">
    <text evidence="2">The sequence shown here is derived from an EMBL/GenBank/DDBJ whole genome shotgun (WGS) entry which is preliminary data.</text>
</comment>
<organism evidence="2 3">
    <name type="scientific">Dryococelus australis</name>
    <dbReference type="NCBI Taxonomy" id="614101"/>
    <lineage>
        <taxon>Eukaryota</taxon>
        <taxon>Metazoa</taxon>
        <taxon>Ecdysozoa</taxon>
        <taxon>Arthropoda</taxon>
        <taxon>Hexapoda</taxon>
        <taxon>Insecta</taxon>
        <taxon>Pterygota</taxon>
        <taxon>Neoptera</taxon>
        <taxon>Polyneoptera</taxon>
        <taxon>Phasmatodea</taxon>
        <taxon>Verophasmatodea</taxon>
        <taxon>Anareolatae</taxon>
        <taxon>Phasmatidae</taxon>
        <taxon>Eurycanthinae</taxon>
        <taxon>Dryococelus</taxon>
    </lineage>
</organism>
<sequence length="854" mass="94843">MVIYRHNGRMVAETSASHWRHRLTVGRLPSDILSPSGSPARISAPAGENRCRRSCGSGQVSTRNNQVHPSLGITLPRDLGSRAGTGISTIRRLKKLGTTYDKSRHWLAQLARADRNASVQKITRQSGASSDWKGTLHATKRGYRRPDIPISIFISWRWPNEERASAPTYTTLYRARCLTYPASITGRVEEVSANRFARRLPRPGSVFKGVINAGRPPKAWSNLYCKNGSDTSLSTLITACVRVMRRPPLQLLALLQSAVIRDGLETLRFARRRGIGEGKNPGRPHIIILSLLQASSGSYSSPRVLMHSSLHSSDITSFRIFTPRTPRPPLPRYLQSSVPFTSPDYRTQLIASHKNTANSPAVACIYKGRWLSPRNFSKCRVALRVLVSRIFSHVLIARRLLQQGERGGAVTPAGPQLSIISSPTHASDGAACTSAWGGEGKVGHPAQSRVHEYELQRPRNSVLEKRCSKGGHGVKQGQCRLSSPIIFSIIVTVSGGNFMLSSPAGPASGRKRMSVDRKTGGSPWRAFRRTLYRVAHSPDGFLAASIKYVYQRGSIVSQMCGSTLPLLDTSIKESRARGGVVVRLLASHLGEPGLDSQRGRSRIFACGNRAVRCRSLAGFFVLGYLPFSPHFHPDTAPYSPRSESPKSLHSVTQCHILRKGHLRSSFLWIHHHTLHRNSLRFITFEFVVAEICGDAVVEWPVHRPPTTAAVVRFLAGSRAGFRAWNTWRTLLFVGGYRRDTPASLALERLGHSIFCSRFMSPYRNDGRILVPPRKPFTLWSIESTIELTRLIFRTRANSNNHRSLFERTEPKFSKSDQVNRTILRKRLLSCARSTASSRLLPVFARSRAGPTCDV</sequence>
<evidence type="ECO:0000313" key="2">
    <source>
        <dbReference type="EMBL" id="KAJ8888152.1"/>
    </source>
</evidence>
<reference evidence="2 3" key="1">
    <citation type="submission" date="2023-02" db="EMBL/GenBank/DDBJ databases">
        <title>LHISI_Scaffold_Assembly.</title>
        <authorList>
            <person name="Stuart O.P."/>
            <person name="Cleave R."/>
            <person name="Magrath M.J.L."/>
            <person name="Mikheyev A.S."/>
        </authorList>
    </citation>
    <scope>NUCLEOTIDE SEQUENCE [LARGE SCALE GENOMIC DNA]</scope>
    <source>
        <strain evidence="2">Daus_M_001</strain>
        <tissue evidence="2">Leg muscle</tissue>
    </source>
</reference>
<gene>
    <name evidence="2" type="ORF">PR048_007639</name>
</gene>
<dbReference type="Proteomes" id="UP001159363">
    <property type="component" value="Chromosome 3"/>
</dbReference>
<dbReference type="EMBL" id="JARBHB010000003">
    <property type="protein sequence ID" value="KAJ8888152.1"/>
    <property type="molecule type" value="Genomic_DNA"/>
</dbReference>
<evidence type="ECO:0000256" key="1">
    <source>
        <dbReference type="SAM" id="MobiDB-lite"/>
    </source>
</evidence>
<proteinExistence type="predicted"/>
<feature type="compositionally biased region" description="Polar residues" evidence="1">
    <location>
        <begin position="56"/>
        <end position="68"/>
    </location>
</feature>
<keyword evidence="3" id="KW-1185">Reference proteome</keyword>
<protein>
    <recommendedName>
        <fullName evidence="4">Maturase K</fullName>
    </recommendedName>
</protein>
<name>A0ABQ9HUT2_9NEOP</name>
<accession>A0ABQ9HUT2</accession>